<evidence type="ECO:0000256" key="10">
    <source>
        <dbReference type="ARBA" id="ARBA00022833"/>
    </source>
</evidence>
<dbReference type="Pfam" id="PF13086">
    <property type="entry name" value="AAA_11"/>
    <property type="match status" value="1"/>
</dbReference>
<dbReference type="SUPFAM" id="SSF52540">
    <property type="entry name" value="P-loop containing nucleoside triphosphate hydrolases"/>
    <property type="match status" value="1"/>
</dbReference>
<keyword evidence="7" id="KW-0863">Zinc-finger</keyword>
<dbReference type="PANTHER" id="PTHR10887">
    <property type="entry name" value="DNA2/NAM7 HELICASE FAMILY"/>
    <property type="match status" value="1"/>
</dbReference>
<evidence type="ECO:0000256" key="6">
    <source>
        <dbReference type="ARBA" id="ARBA00022741"/>
    </source>
</evidence>
<dbReference type="GO" id="GO:0004386">
    <property type="term" value="F:helicase activity"/>
    <property type="evidence" value="ECO:0007669"/>
    <property type="project" value="UniProtKB-KW"/>
</dbReference>
<dbReference type="FunFam" id="3.40.50.300:FF:000326">
    <property type="entry name" value="P-loop containing nucleoside triphosphate hydrolase"/>
    <property type="match status" value="1"/>
</dbReference>
<evidence type="ECO:0000256" key="9">
    <source>
        <dbReference type="ARBA" id="ARBA00022806"/>
    </source>
</evidence>
<dbReference type="GO" id="GO:0031380">
    <property type="term" value="C:nuclear RNA-directed RNA polymerase complex"/>
    <property type="evidence" value="ECO:0007669"/>
    <property type="project" value="TreeGrafter"/>
</dbReference>
<dbReference type="PANTHER" id="PTHR10887:SF341">
    <property type="entry name" value="NFX1-TYPE ZINC FINGER-CONTAINING PROTEIN 1"/>
    <property type="match status" value="1"/>
</dbReference>
<keyword evidence="8" id="KW-0378">Hydrolase</keyword>
<keyword evidence="3" id="KW-0150">Chloroplast</keyword>
<dbReference type="Pfam" id="PF20173">
    <property type="entry name" value="ZnF_RZ-type"/>
    <property type="match status" value="1"/>
</dbReference>
<dbReference type="GO" id="GO:0005524">
    <property type="term" value="F:ATP binding"/>
    <property type="evidence" value="ECO:0007669"/>
    <property type="project" value="UniProtKB-KW"/>
</dbReference>
<evidence type="ECO:0000313" key="16">
    <source>
        <dbReference type="Proteomes" id="UP000825935"/>
    </source>
</evidence>
<dbReference type="InterPro" id="IPR027417">
    <property type="entry name" value="P-loop_NTPase"/>
</dbReference>
<evidence type="ECO:0000259" key="14">
    <source>
        <dbReference type="PROSITE" id="PS51981"/>
    </source>
</evidence>
<evidence type="ECO:0000256" key="11">
    <source>
        <dbReference type="ARBA" id="ARBA00022840"/>
    </source>
</evidence>
<accession>A0A8T2UST3</accession>
<evidence type="ECO:0000256" key="12">
    <source>
        <dbReference type="ARBA" id="ARBA00022859"/>
    </source>
</evidence>
<dbReference type="Gene3D" id="1.25.40.10">
    <property type="entry name" value="Tetratricopeptide repeat domain"/>
    <property type="match status" value="2"/>
</dbReference>
<keyword evidence="2" id="KW-0963">Cytoplasm</keyword>
<feature type="region of interest" description="Disordered" evidence="13">
    <location>
        <begin position="1"/>
        <end position="126"/>
    </location>
</feature>
<evidence type="ECO:0000256" key="8">
    <source>
        <dbReference type="ARBA" id="ARBA00022801"/>
    </source>
</evidence>
<feature type="compositionally biased region" description="Polar residues" evidence="13">
    <location>
        <begin position="28"/>
        <end position="39"/>
    </location>
</feature>
<evidence type="ECO:0000256" key="5">
    <source>
        <dbReference type="ARBA" id="ARBA00022737"/>
    </source>
</evidence>
<dbReference type="InterPro" id="IPR000967">
    <property type="entry name" value="Znf_NFX1"/>
</dbReference>
<comment type="subcellular location">
    <subcellularLocation>
        <location evidence="1">Cytoplasm</location>
    </subcellularLocation>
</comment>
<feature type="compositionally biased region" description="Basic residues" evidence="13">
    <location>
        <begin position="101"/>
        <end position="119"/>
    </location>
</feature>
<keyword evidence="6" id="KW-0547">Nucleotide-binding</keyword>
<dbReference type="SMART" id="SM00028">
    <property type="entry name" value="TPR"/>
    <property type="match status" value="3"/>
</dbReference>
<evidence type="ECO:0000256" key="7">
    <source>
        <dbReference type="ARBA" id="ARBA00022771"/>
    </source>
</evidence>
<evidence type="ECO:0000256" key="13">
    <source>
        <dbReference type="SAM" id="MobiDB-lite"/>
    </source>
</evidence>
<dbReference type="Proteomes" id="UP000825935">
    <property type="component" value="Chromosome 4"/>
</dbReference>
<keyword evidence="5" id="KW-0677">Repeat</keyword>
<evidence type="ECO:0000256" key="3">
    <source>
        <dbReference type="ARBA" id="ARBA00022528"/>
    </source>
</evidence>
<feature type="domain" description="RZ-type" evidence="14">
    <location>
        <begin position="1049"/>
        <end position="1127"/>
    </location>
</feature>
<dbReference type="SMART" id="SM00438">
    <property type="entry name" value="ZnF_NFX"/>
    <property type="match status" value="6"/>
</dbReference>
<dbReference type="OMA" id="CGHNIQA"/>
<sequence length="1133" mass="126724">MEELYEENESEHNNNVLECSESLDLDSKWSNPEEMSTKNPDCPGNEPASKDMLKRSTSPYGVSSGDTSETLESLGEEEVQPMDLGRIQSQSAAPDESWAKVKQRMKKHTNLCTGSHHRGSTADKRDQEFDKEDLDMLKKHNDVWNLTGNARRMLHAHWLDMIHRHAGEKLKELQSAYGETCKRKQEVENEIKLRLMRKAKIVGMTTTAAARHHSILASLRAQIVVIEEAAEVLESHILACVTASTKHLILIGDHLQLRPSVATYDLALKHGLDVSLFERLVKGGVQYVTLEVQRRMRPSISALVSSIYPMLRDHESASNRDKIRGVKSDVFFMHHMNEEEQRGEDNSGKLNVIEAQLIVELCAYLIKQQYSYDEITILSMYNGQVSEIKSLMARKIPQNVGNPKLPRVSSVDDYQGEECKIIILSLVRNNCLPSPGSPGKIGFLAVSNRVCVSLSRARDGLFIFGNGDLLMKKSKLWQHVVKNLKGSNSYGDALTLVCPNHPDKEVKVKNPDDFRHVPDGGCDRPCEYQLNCGHVCPKHCHPGGHDKVVCPKRCLRKQCACNHECQASCHGFETCPPCRVLIEKILPQCGHSARISCSTSVEAVVCRAPCSRMLKCSHPCERKCGMSCTTSCLKPVERLLSCGHLVKIACYIDPSQYLCKEPCLQRLPDCMHTCRGTCGECKQGQAHVPCLEVCNRTLPCGHPCSSNCHNACPPCSMPCQKRCLHSRCRQICGYPCVPCMETCAWTCRHHACDLRCHEICKRPICNEPCEKLLHCGHPCLGFCGEPCPSICRVCTPQYKDTISLMTMEEFEETDRFVMLPDCGHVFEVSGLDTWMKSEQCDSGTNSISPKSCPSCKNIIRQSLRYGNQIKARMKQLEDVKMRIFGNQQVNEGIVLLRRKQFDEAFEKFLMALEKNGLNYEACLGLGSTLCFQFKYSDSLPFFNHVVKHSPLKKYASELEASVITSTKRGNPGRHELMSLLKNIESDQLRSVVKAEKRLAIKALLQWGNALSKMGKFSAATRACEIVLKEDPNNQDVRDMLQLVKEGKQMQESVVAALMDDLRGRGHWYQCPNGHYYVVGECGGPMQLSKCPDCEEIVGGQNHTPAAGNIHSGIDGSSHSAWSDRTGLGALRGL</sequence>
<dbReference type="InterPro" id="IPR011990">
    <property type="entry name" value="TPR-like_helical_dom_sf"/>
</dbReference>
<evidence type="ECO:0000256" key="1">
    <source>
        <dbReference type="ARBA" id="ARBA00004496"/>
    </source>
</evidence>
<dbReference type="CDD" id="cd06008">
    <property type="entry name" value="NF-X1-zinc-finger"/>
    <property type="match status" value="1"/>
</dbReference>
<keyword evidence="16" id="KW-1185">Reference proteome</keyword>
<dbReference type="GO" id="GO:0008270">
    <property type="term" value="F:zinc ion binding"/>
    <property type="evidence" value="ECO:0007669"/>
    <property type="project" value="UniProtKB-KW"/>
</dbReference>
<organism evidence="15 16">
    <name type="scientific">Ceratopteris richardii</name>
    <name type="common">Triangle waterfern</name>
    <dbReference type="NCBI Taxonomy" id="49495"/>
    <lineage>
        <taxon>Eukaryota</taxon>
        <taxon>Viridiplantae</taxon>
        <taxon>Streptophyta</taxon>
        <taxon>Embryophyta</taxon>
        <taxon>Tracheophyta</taxon>
        <taxon>Polypodiopsida</taxon>
        <taxon>Polypodiidae</taxon>
        <taxon>Polypodiales</taxon>
        <taxon>Pteridineae</taxon>
        <taxon>Pteridaceae</taxon>
        <taxon>Parkerioideae</taxon>
        <taxon>Ceratopteris</taxon>
    </lineage>
</organism>
<keyword evidence="10" id="KW-0862">Zinc</keyword>
<dbReference type="InterPro" id="IPR041677">
    <property type="entry name" value="DNA2/NAM7_AAA_11"/>
</dbReference>
<dbReference type="InterPro" id="IPR045055">
    <property type="entry name" value="DNA2/NAM7-like"/>
</dbReference>
<gene>
    <name evidence="15" type="ORF">KP509_04G049400</name>
</gene>
<dbReference type="GO" id="GO:0016787">
    <property type="term" value="F:hydrolase activity"/>
    <property type="evidence" value="ECO:0007669"/>
    <property type="project" value="UniProtKB-KW"/>
</dbReference>
<dbReference type="GO" id="GO:0002376">
    <property type="term" value="P:immune system process"/>
    <property type="evidence" value="ECO:0007669"/>
    <property type="project" value="UniProtKB-KW"/>
</dbReference>
<keyword evidence="12" id="KW-0391">Immunity</keyword>
<evidence type="ECO:0000256" key="2">
    <source>
        <dbReference type="ARBA" id="ARBA00022490"/>
    </source>
</evidence>
<feature type="compositionally biased region" description="Polar residues" evidence="13">
    <location>
        <begin position="55"/>
        <end position="66"/>
    </location>
</feature>
<dbReference type="CDD" id="cd18808">
    <property type="entry name" value="SF1_C_Upf1"/>
    <property type="match status" value="1"/>
</dbReference>
<dbReference type="AlphaFoldDB" id="A0A8T2UST3"/>
<dbReference type="OrthoDB" id="2423195at2759"/>
<dbReference type="InterPro" id="IPR019734">
    <property type="entry name" value="TPR_rpt"/>
</dbReference>
<evidence type="ECO:0000256" key="4">
    <source>
        <dbReference type="ARBA" id="ARBA00022723"/>
    </source>
</evidence>
<dbReference type="InterPro" id="IPR046439">
    <property type="entry name" value="ZF_RZ_dom"/>
</dbReference>
<dbReference type="Pfam" id="PF13087">
    <property type="entry name" value="AAA_12"/>
    <property type="match status" value="1"/>
</dbReference>
<proteinExistence type="predicted"/>
<name>A0A8T2UST3_CERRI</name>
<dbReference type="GO" id="GO:0005737">
    <property type="term" value="C:cytoplasm"/>
    <property type="evidence" value="ECO:0007669"/>
    <property type="project" value="UniProtKB-SubCell"/>
</dbReference>
<keyword evidence="4" id="KW-0479">Metal-binding</keyword>
<keyword evidence="11" id="KW-0067">ATP-binding</keyword>
<comment type="caution">
    <text evidence="15">The sequence shown here is derived from an EMBL/GenBank/DDBJ whole genome shotgun (WGS) entry which is preliminary data.</text>
</comment>
<dbReference type="PROSITE" id="PS51981">
    <property type="entry name" value="ZF_RZ"/>
    <property type="match status" value="1"/>
</dbReference>
<dbReference type="InterPro" id="IPR041679">
    <property type="entry name" value="DNA2/NAM7-like_C"/>
</dbReference>
<keyword evidence="3" id="KW-0934">Plastid</keyword>
<keyword evidence="9" id="KW-0347">Helicase</keyword>
<dbReference type="SUPFAM" id="SSF48452">
    <property type="entry name" value="TPR-like"/>
    <property type="match status" value="1"/>
</dbReference>
<evidence type="ECO:0000313" key="15">
    <source>
        <dbReference type="EMBL" id="KAH7439197.1"/>
    </source>
</evidence>
<dbReference type="Gene3D" id="3.40.50.300">
    <property type="entry name" value="P-loop containing nucleotide triphosphate hydrolases"/>
    <property type="match status" value="2"/>
</dbReference>
<protein>
    <recommendedName>
        <fullName evidence="14">RZ-type domain-containing protein</fullName>
    </recommendedName>
</protein>
<dbReference type="GO" id="GO:0031048">
    <property type="term" value="P:regulatory ncRNA-mediated heterochromatin formation"/>
    <property type="evidence" value="ECO:0007669"/>
    <property type="project" value="TreeGrafter"/>
</dbReference>
<reference evidence="15" key="1">
    <citation type="submission" date="2021-08" db="EMBL/GenBank/DDBJ databases">
        <title>WGS assembly of Ceratopteris richardii.</title>
        <authorList>
            <person name="Marchant D.B."/>
            <person name="Chen G."/>
            <person name="Jenkins J."/>
            <person name="Shu S."/>
            <person name="Leebens-Mack J."/>
            <person name="Grimwood J."/>
            <person name="Schmutz J."/>
            <person name="Soltis P."/>
            <person name="Soltis D."/>
            <person name="Chen Z.-H."/>
        </authorList>
    </citation>
    <scope>NUCLEOTIDE SEQUENCE</scope>
    <source>
        <strain evidence="15">Whitten #5841</strain>
        <tissue evidence="15">Leaf</tissue>
    </source>
</reference>
<dbReference type="InterPro" id="IPR047187">
    <property type="entry name" value="SF1_C_Upf1"/>
</dbReference>
<dbReference type="GO" id="GO:0005694">
    <property type="term" value="C:chromosome"/>
    <property type="evidence" value="ECO:0007669"/>
    <property type="project" value="UniProtKB-ARBA"/>
</dbReference>
<dbReference type="EMBL" id="CM035409">
    <property type="protein sequence ID" value="KAH7439197.1"/>
    <property type="molecule type" value="Genomic_DNA"/>
</dbReference>